<dbReference type="Proteomes" id="UP000177876">
    <property type="component" value="Unassembled WGS sequence"/>
</dbReference>
<dbReference type="InterPro" id="IPR036373">
    <property type="entry name" value="Ribosomal_bL17_sf"/>
</dbReference>
<protein>
    <recommendedName>
        <fullName evidence="4">Large ribosomal subunit protein bL17</fullName>
    </recommendedName>
</protein>
<dbReference type="PANTHER" id="PTHR14413">
    <property type="entry name" value="RIBOSOMAL PROTEIN L17"/>
    <property type="match status" value="1"/>
</dbReference>
<dbReference type="PANTHER" id="PTHR14413:SF16">
    <property type="entry name" value="LARGE RIBOSOMAL SUBUNIT PROTEIN BL17M"/>
    <property type="match status" value="1"/>
</dbReference>
<reference evidence="6 7" key="1">
    <citation type="journal article" date="2016" name="Nat. Commun.">
        <title>Thousands of microbial genomes shed light on interconnected biogeochemical processes in an aquifer system.</title>
        <authorList>
            <person name="Anantharaman K."/>
            <person name="Brown C.T."/>
            <person name="Hug L.A."/>
            <person name="Sharon I."/>
            <person name="Castelle C.J."/>
            <person name="Probst A.J."/>
            <person name="Thomas B.C."/>
            <person name="Singh A."/>
            <person name="Wilkins M.J."/>
            <person name="Karaoz U."/>
            <person name="Brodie E.L."/>
            <person name="Williams K.H."/>
            <person name="Hubbard S.S."/>
            <person name="Banfield J.F."/>
        </authorList>
    </citation>
    <scope>NUCLEOTIDE SEQUENCE [LARGE SCALE GENOMIC DNA]</scope>
</reference>
<keyword evidence="3 4" id="KW-0687">Ribonucleoprotein</keyword>
<sequence>MPQPKKGKRFGGNAAHQKAILSNLAKAMIEHEKLTTTQAKAKEVQPLVDKLVGLGKRGDLHARRQALAIISDRDLVHKLFAEIGPRYEDREGGYARVVKIGPRKGDAAPMAIIEFV</sequence>
<comment type="subunit">
    <text evidence="4">Part of the 50S ribosomal subunit. Contacts protein L32.</text>
</comment>
<dbReference type="EMBL" id="MELK01000045">
    <property type="protein sequence ID" value="OFW56484.1"/>
    <property type="molecule type" value="Genomic_DNA"/>
</dbReference>
<dbReference type="FunFam" id="3.90.1030.10:FF:000001">
    <property type="entry name" value="50S ribosomal protein L17"/>
    <property type="match status" value="1"/>
</dbReference>
<dbReference type="GO" id="GO:0006412">
    <property type="term" value="P:translation"/>
    <property type="evidence" value="ECO:0007669"/>
    <property type="project" value="UniProtKB-UniRule"/>
</dbReference>
<comment type="caution">
    <text evidence="6">The sequence shown here is derived from an EMBL/GenBank/DDBJ whole genome shotgun (WGS) entry which is preliminary data.</text>
</comment>
<evidence type="ECO:0000313" key="7">
    <source>
        <dbReference type="Proteomes" id="UP000177876"/>
    </source>
</evidence>
<dbReference type="STRING" id="1797197.A2Y75_10075"/>
<dbReference type="SUPFAM" id="SSF64263">
    <property type="entry name" value="Prokaryotic ribosomal protein L17"/>
    <property type="match status" value="1"/>
</dbReference>
<dbReference type="InterPro" id="IPR000456">
    <property type="entry name" value="Ribosomal_bL17"/>
</dbReference>
<proteinExistence type="inferred from homology"/>
<dbReference type="Pfam" id="PF01196">
    <property type="entry name" value="Ribosomal_L17"/>
    <property type="match status" value="1"/>
</dbReference>
<evidence type="ECO:0000256" key="2">
    <source>
        <dbReference type="ARBA" id="ARBA00022980"/>
    </source>
</evidence>
<evidence type="ECO:0000313" key="6">
    <source>
        <dbReference type="EMBL" id="OFW56484.1"/>
    </source>
</evidence>
<organism evidence="6 7">
    <name type="scientific">Candidatus Solincola sediminis</name>
    <dbReference type="NCBI Taxonomy" id="1797199"/>
    <lineage>
        <taxon>Bacteria</taxon>
        <taxon>Bacillati</taxon>
        <taxon>Actinomycetota</taxon>
        <taxon>Candidatus Geothermincolia</taxon>
        <taxon>Candidatus Geothermincolales</taxon>
        <taxon>Candidatus Geothermincolaceae</taxon>
        <taxon>Candidatus Solincola</taxon>
    </lineage>
</organism>
<evidence type="ECO:0000256" key="1">
    <source>
        <dbReference type="ARBA" id="ARBA00008777"/>
    </source>
</evidence>
<dbReference type="Gene3D" id="3.90.1030.10">
    <property type="entry name" value="Ribosomal protein L17"/>
    <property type="match status" value="1"/>
</dbReference>
<dbReference type="AlphaFoldDB" id="A0A1F2WI24"/>
<keyword evidence="2 4" id="KW-0689">Ribosomal protein</keyword>
<name>A0A1F2WI24_9ACTN</name>
<dbReference type="GO" id="GO:0003735">
    <property type="term" value="F:structural constituent of ribosome"/>
    <property type="evidence" value="ECO:0007669"/>
    <property type="project" value="InterPro"/>
</dbReference>
<accession>A0A1F2WI24</accession>
<evidence type="ECO:0000256" key="3">
    <source>
        <dbReference type="ARBA" id="ARBA00023274"/>
    </source>
</evidence>
<evidence type="ECO:0000256" key="5">
    <source>
        <dbReference type="RuleBase" id="RU000660"/>
    </source>
</evidence>
<dbReference type="NCBIfam" id="TIGR00059">
    <property type="entry name" value="L17"/>
    <property type="match status" value="1"/>
</dbReference>
<dbReference type="HAMAP" id="MF_01368">
    <property type="entry name" value="Ribosomal_bL17"/>
    <property type="match status" value="1"/>
</dbReference>
<evidence type="ECO:0000256" key="4">
    <source>
        <dbReference type="HAMAP-Rule" id="MF_01368"/>
    </source>
</evidence>
<comment type="similarity">
    <text evidence="1 4 5">Belongs to the bacterial ribosomal protein bL17 family.</text>
</comment>
<dbReference type="GO" id="GO:0022625">
    <property type="term" value="C:cytosolic large ribosomal subunit"/>
    <property type="evidence" value="ECO:0007669"/>
    <property type="project" value="TreeGrafter"/>
</dbReference>
<gene>
    <name evidence="4" type="primary">rplQ</name>
    <name evidence="6" type="ORF">A2Y75_10075</name>
</gene>